<dbReference type="EMBL" id="FPAA01000002">
    <property type="protein sequence ID" value="SFS47022.1"/>
    <property type="molecule type" value="Genomic_DNA"/>
</dbReference>
<name>A0A1I6Q3L6_9BACL</name>
<dbReference type="AlphaFoldDB" id="A0A1I6Q3L6"/>
<evidence type="ECO:0000313" key="2">
    <source>
        <dbReference type="Proteomes" id="UP000198660"/>
    </source>
</evidence>
<dbReference type="RefSeq" id="WP_091834346.1">
    <property type="nucleotide sequence ID" value="NZ_FPAA01000002.1"/>
</dbReference>
<proteinExistence type="predicted"/>
<accession>A0A1I6Q3L6</accession>
<evidence type="ECO:0000313" key="1">
    <source>
        <dbReference type="EMBL" id="SFS47022.1"/>
    </source>
</evidence>
<keyword evidence="2" id="KW-1185">Reference proteome</keyword>
<gene>
    <name evidence="1" type="ORF">SAMN05444972_102313</name>
</gene>
<sequence length="109" mass="12940">MSKTTYELVFDQRLQIRKPLLHVDYEELSLEEQEQFEWLCQEICAEIPPRIQELEAIYMKSFEVLYFAEDDATFFQLTTEMNELSCLIADLNVLFLHIEGKFIQTSVHA</sequence>
<reference evidence="2" key="1">
    <citation type="submission" date="2016-10" db="EMBL/GenBank/DDBJ databases">
        <authorList>
            <person name="Varghese N."/>
            <person name="Submissions S."/>
        </authorList>
    </citation>
    <scope>NUCLEOTIDE SEQUENCE [LARGE SCALE GENOMIC DNA]</scope>
    <source>
        <strain evidence="2">DSM 45789</strain>
    </source>
</reference>
<protein>
    <submittedName>
        <fullName evidence="1">Uncharacterized protein</fullName>
    </submittedName>
</protein>
<dbReference type="OrthoDB" id="2989999at2"/>
<dbReference type="Proteomes" id="UP000198660">
    <property type="component" value="Unassembled WGS sequence"/>
</dbReference>
<organism evidence="1 2">
    <name type="scientific">Marininema halotolerans</name>
    <dbReference type="NCBI Taxonomy" id="1155944"/>
    <lineage>
        <taxon>Bacteria</taxon>
        <taxon>Bacillati</taxon>
        <taxon>Bacillota</taxon>
        <taxon>Bacilli</taxon>
        <taxon>Bacillales</taxon>
        <taxon>Thermoactinomycetaceae</taxon>
        <taxon>Marininema</taxon>
    </lineage>
</organism>